<dbReference type="InterPro" id="IPR050955">
    <property type="entry name" value="Plant_Biomass_Hydrol_Est"/>
</dbReference>
<proteinExistence type="predicted"/>
<evidence type="ECO:0000256" key="1">
    <source>
        <dbReference type="ARBA" id="ARBA00022729"/>
    </source>
</evidence>
<dbReference type="InterPro" id="IPR029058">
    <property type="entry name" value="AB_hydrolase_fold"/>
</dbReference>
<comment type="caution">
    <text evidence="3">The sequence shown here is derived from an EMBL/GenBank/DDBJ whole genome shotgun (WGS) entry which is preliminary data.</text>
</comment>
<keyword evidence="2" id="KW-0378">Hydrolase</keyword>
<gene>
    <name evidence="3" type="ORF">EHS24_009124</name>
</gene>
<organism evidence="3 4">
    <name type="scientific">Apiotrichum porosum</name>
    <dbReference type="NCBI Taxonomy" id="105984"/>
    <lineage>
        <taxon>Eukaryota</taxon>
        <taxon>Fungi</taxon>
        <taxon>Dikarya</taxon>
        <taxon>Basidiomycota</taxon>
        <taxon>Agaricomycotina</taxon>
        <taxon>Tremellomycetes</taxon>
        <taxon>Trichosporonales</taxon>
        <taxon>Trichosporonaceae</taxon>
        <taxon>Apiotrichum</taxon>
    </lineage>
</organism>
<evidence type="ECO:0000313" key="4">
    <source>
        <dbReference type="Proteomes" id="UP000279236"/>
    </source>
</evidence>
<dbReference type="RefSeq" id="XP_028475489.1">
    <property type="nucleotide sequence ID" value="XM_028624417.1"/>
</dbReference>
<dbReference type="Gene3D" id="3.40.50.1820">
    <property type="entry name" value="alpha/beta hydrolase"/>
    <property type="match status" value="1"/>
</dbReference>
<dbReference type="GO" id="GO:0016787">
    <property type="term" value="F:hydrolase activity"/>
    <property type="evidence" value="ECO:0007669"/>
    <property type="project" value="UniProtKB-KW"/>
</dbReference>
<reference evidence="3 4" key="1">
    <citation type="submission" date="2018-11" db="EMBL/GenBank/DDBJ databases">
        <title>Genome sequence of Apiotrichum porosum DSM 27194.</title>
        <authorList>
            <person name="Aliyu H."/>
            <person name="Gorte O."/>
            <person name="Ochsenreither K."/>
        </authorList>
    </citation>
    <scope>NUCLEOTIDE SEQUENCE [LARGE SCALE GENOMIC DNA]</scope>
    <source>
        <strain evidence="3 4">DSM 27194</strain>
    </source>
</reference>
<evidence type="ECO:0008006" key="5">
    <source>
        <dbReference type="Google" id="ProtNLM"/>
    </source>
</evidence>
<dbReference type="EMBL" id="RSCE01000008">
    <property type="protein sequence ID" value="RSH80542.1"/>
    <property type="molecule type" value="Genomic_DNA"/>
</dbReference>
<dbReference type="PANTHER" id="PTHR43037:SF5">
    <property type="entry name" value="FERULOYL ESTERASE"/>
    <property type="match status" value="1"/>
</dbReference>
<evidence type="ECO:0000313" key="3">
    <source>
        <dbReference type="EMBL" id="RSH80542.1"/>
    </source>
</evidence>
<dbReference type="AlphaFoldDB" id="A0A427XP29"/>
<dbReference type="GeneID" id="39593667"/>
<sequence length="333" mass="36567">MAHATPCKASDSTLYAAPPGHLTLLMAARRTASFHLPQDPRFSFYLYVPRSHPVTRRARGEDVSLDGCCEAGKSNGLGTPLAPTVSPTGGKAPGRGPGPKGFPLLVLIHDSSRDAEKLRDWWADLAEEEGCVVLSPHFPCDLKFPDGPDNYKRLEWVNAAGETLRFDDILLQMIDTVSREWGCVDTTTFAMAGFSGGAQLAHRFFYLHPERLHALSVGAPGRATPLLPLQWPEGIVNAPLTTSGRAIDVTELARQTQSGDLKLQLLIGAEDTWHPVQPDGTRTAHSRFDVTMGLAKSWDEAGIKYDFEIVPDCKHEGEKIRAVAMPWMRKHVR</sequence>
<accession>A0A427XP29</accession>
<keyword evidence="1" id="KW-0732">Signal</keyword>
<dbReference type="PANTHER" id="PTHR43037">
    <property type="entry name" value="UNNAMED PRODUCT-RELATED"/>
    <property type="match status" value="1"/>
</dbReference>
<protein>
    <recommendedName>
        <fullName evidence="5">Carboxylic ester hydrolase</fullName>
    </recommendedName>
</protein>
<dbReference type="Proteomes" id="UP000279236">
    <property type="component" value="Unassembled WGS sequence"/>
</dbReference>
<name>A0A427XP29_9TREE</name>
<dbReference type="SUPFAM" id="SSF53474">
    <property type="entry name" value="alpha/beta-Hydrolases"/>
    <property type="match status" value="1"/>
</dbReference>
<keyword evidence="4" id="KW-1185">Reference proteome</keyword>
<evidence type="ECO:0000256" key="2">
    <source>
        <dbReference type="ARBA" id="ARBA00022801"/>
    </source>
</evidence>
<dbReference type="OrthoDB" id="2334691at2759"/>